<dbReference type="SUPFAM" id="SSF56672">
    <property type="entry name" value="DNA/RNA polymerases"/>
    <property type="match status" value="1"/>
</dbReference>
<dbReference type="GO" id="GO:0006508">
    <property type="term" value="P:proteolysis"/>
    <property type="evidence" value="ECO:0007669"/>
    <property type="project" value="UniProtKB-KW"/>
</dbReference>
<keyword evidence="7" id="KW-0229">DNA integration</keyword>
<evidence type="ECO:0000256" key="9">
    <source>
        <dbReference type="ARBA" id="ARBA00022932"/>
    </source>
</evidence>
<dbReference type="Pfam" id="PF00385">
    <property type="entry name" value="Chromo"/>
    <property type="match status" value="1"/>
</dbReference>
<keyword evidence="18" id="KW-1185">Reference proteome</keyword>
<dbReference type="AlphaFoldDB" id="A0A1Q3EFF4"/>
<dbReference type="Pfam" id="PF24626">
    <property type="entry name" value="SH3_Tf2-1"/>
    <property type="match status" value="1"/>
</dbReference>
<dbReference type="Pfam" id="PF00665">
    <property type="entry name" value="rve"/>
    <property type="match status" value="1"/>
</dbReference>
<dbReference type="Gene3D" id="3.30.420.10">
    <property type="entry name" value="Ribonuclease H-like superfamily/Ribonuclease H"/>
    <property type="match status" value="1"/>
</dbReference>
<dbReference type="CDD" id="cd09274">
    <property type="entry name" value="RNase_HI_RT_Ty3"/>
    <property type="match status" value="1"/>
</dbReference>
<evidence type="ECO:0000256" key="4">
    <source>
        <dbReference type="ARBA" id="ARBA00022801"/>
    </source>
</evidence>
<dbReference type="SMART" id="SM00298">
    <property type="entry name" value="CHROMO"/>
    <property type="match status" value="1"/>
</dbReference>
<evidence type="ECO:0000259" key="16">
    <source>
        <dbReference type="PROSITE" id="PS50994"/>
    </source>
</evidence>
<evidence type="ECO:0000259" key="14">
    <source>
        <dbReference type="PROSITE" id="PS50013"/>
    </source>
</evidence>
<keyword evidence="4" id="KW-0378">Hydrolase</keyword>
<evidence type="ECO:0000256" key="3">
    <source>
        <dbReference type="ARBA" id="ARBA00022750"/>
    </source>
</evidence>
<dbReference type="PROSITE" id="PS50878">
    <property type="entry name" value="RT_POL"/>
    <property type="match status" value="1"/>
</dbReference>
<organism evidence="17 18">
    <name type="scientific">Lentinula edodes</name>
    <name type="common">Shiitake mushroom</name>
    <name type="synonym">Lentinus edodes</name>
    <dbReference type="NCBI Taxonomy" id="5353"/>
    <lineage>
        <taxon>Eukaryota</taxon>
        <taxon>Fungi</taxon>
        <taxon>Dikarya</taxon>
        <taxon>Basidiomycota</taxon>
        <taxon>Agaricomycotina</taxon>
        <taxon>Agaricomycetes</taxon>
        <taxon>Agaricomycetidae</taxon>
        <taxon>Agaricales</taxon>
        <taxon>Marasmiineae</taxon>
        <taxon>Omphalotaceae</taxon>
        <taxon>Lentinula</taxon>
    </lineage>
</organism>
<evidence type="ECO:0000256" key="7">
    <source>
        <dbReference type="ARBA" id="ARBA00022908"/>
    </source>
</evidence>
<feature type="region of interest" description="Disordered" evidence="13">
    <location>
        <begin position="450"/>
        <end position="469"/>
    </location>
</feature>
<evidence type="ECO:0000256" key="11">
    <source>
        <dbReference type="ARBA" id="ARBA00023172"/>
    </source>
</evidence>
<protein>
    <submittedName>
        <fullName evidence="17">Retrotransposable element Tf2 155 kDa protein type 1</fullName>
    </submittedName>
</protein>
<accession>A0A1Q3EFF4</accession>
<evidence type="ECO:0000256" key="1">
    <source>
        <dbReference type="ARBA" id="ARBA00022670"/>
    </source>
</evidence>
<dbReference type="GO" id="GO:0003964">
    <property type="term" value="F:RNA-directed DNA polymerase activity"/>
    <property type="evidence" value="ECO:0007669"/>
    <property type="project" value="UniProtKB-KW"/>
</dbReference>
<dbReference type="Gene3D" id="3.30.70.270">
    <property type="match status" value="2"/>
</dbReference>
<evidence type="ECO:0000256" key="10">
    <source>
        <dbReference type="ARBA" id="ARBA00023125"/>
    </source>
</evidence>
<evidence type="ECO:0000259" key="15">
    <source>
        <dbReference type="PROSITE" id="PS50878"/>
    </source>
</evidence>
<evidence type="ECO:0000256" key="5">
    <source>
        <dbReference type="ARBA" id="ARBA00022842"/>
    </source>
</evidence>
<dbReference type="GO" id="GO:0005634">
    <property type="term" value="C:nucleus"/>
    <property type="evidence" value="ECO:0007669"/>
    <property type="project" value="UniProtKB-ARBA"/>
</dbReference>
<name>A0A1Q3EFF4_LENED</name>
<dbReference type="Pfam" id="PF17919">
    <property type="entry name" value="RT_RNaseH_2"/>
    <property type="match status" value="1"/>
</dbReference>
<keyword evidence="3" id="KW-0064">Aspartyl protease</keyword>
<dbReference type="Pfam" id="PF17921">
    <property type="entry name" value="Integrase_H2C2"/>
    <property type="match status" value="1"/>
</dbReference>
<gene>
    <name evidence="17" type="ORF">LENED_007828</name>
</gene>
<proteinExistence type="predicted"/>
<dbReference type="InterPro" id="IPR023780">
    <property type="entry name" value="Chromo_domain"/>
</dbReference>
<dbReference type="GO" id="GO:0006310">
    <property type="term" value="P:DNA recombination"/>
    <property type="evidence" value="ECO:0007669"/>
    <property type="project" value="UniProtKB-KW"/>
</dbReference>
<dbReference type="InterPro" id="IPR000477">
    <property type="entry name" value="RT_dom"/>
</dbReference>
<dbReference type="GO" id="GO:0015074">
    <property type="term" value="P:DNA integration"/>
    <property type="evidence" value="ECO:0007669"/>
    <property type="project" value="UniProtKB-KW"/>
</dbReference>
<dbReference type="Gene3D" id="3.10.20.370">
    <property type="match status" value="1"/>
</dbReference>
<dbReference type="GO" id="GO:0046872">
    <property type="term" value="F:metal ion binding"/>
    <property type="evidence" value="ECO:0007669"/>
    <property type="project" value="UniProtKB-KW"/>
</dbReference>
<dbReference type="InterPro" id="IPR041588">
    <property type="entry name" value="Integrase_H2C2"/>
</dbReference>
<keyword evidence="9" id="KW-0548">Nucleotidyltransferase</keyword>
<evidence type="ECO:0000256" key="2">
    <source>
        <dbReference type="ARBA" id="ARBA00022723"/>
    </source>
</evidence>
<dbReference type="Proteomes" id="UP000188533">
    <property type="component" value="Unassembled WGS sequence"/>
</dbReference>
<dbReference type="EMBL" id="BDGU01000287">
    <property type="protein sequence ID" value="GAW05938.1"/>
    <property type="molecule type" value="Genomic_DNA"/>
</dbReference>
<dbReference type="InterPro" id="IPR016197">
    <property type="entry name" value="Chromo-like_dom_sf"/>
</dbReference>
<dbReference type="FunFam" id="3.30.420.10:FF:000032">
    <property type="entry name" value="Retrovirus-related Pol polyprotein from transposon 297-like Protein"/>
    <property type="match status" value="1"/>
</dbReference>
<comment type="caution">
    <text evidence="17">The sequence shown here is derived from an EMBL/GenBank/DDBJ whole genome shotgun (WGS) entry which is preliminary data.</text>
</comment>
<keyword evidence="12" id="KW-0511">Multifunctional enzyme</keyword>
<dbReference type="GO" id="GO:0003723">
    <property type="term" value="F:RNA binding"/>
    <property type="evidence" value="ECO:0007669"/>
    <property type="project" value="UniProtKB-KW"/>
</dbReference>
<dbReference type="InterPro" id="IPR001584">
    <property type="entry name" value="Integrase_cat-core"/>
</dbReference>
<dbReference type="CDD" id="cd01647">
    <property type="entry name" value="RT_LTR"/>
    <property type="match status" value="1"/>
</dbReference>
<reference evidence="17 18" key="2">
    <citation type="submission" date="2017-02" db="EMBL/GenBank/DDBJ databases">
        <title>A genome survey and senescence transcriptome analysis in Lentinula edodes.</title>
        <authorList>
            <person name="Sakamoto Y."/>
            <person name="Nakade K."/>
            <person name="Sato S."/>
            <person name="Yoshida Y."/>
            <person name="Miyazaki K."/>
            <person name="Natsume S."/>
            <person name="Konno N."/>
        </authorList>
    </citation>
    <scope>NUCLEOTIDE SEQUENCE [LARGE SCALE GENOMIC DNA]</scope>
    <source>
        <strain evidence="17 18">NBRC 111202</strain>
    </source>
</reference>
<dbReference type="GO" id="GO:0004519">
    <property type="term" value="F:endonuclease activity"/>
    <property type="evidence" value="ECO:0007669"/>
    <property type="project" value="UniProtKB-KW"/>
</dbReference>
<dbReference type="PROSITE" id="PS50013">
    <property type="entry name" value="CHROMO_2"/>
    <property type="match status" value="1"/>
</dbReference>
<dbReference type="PROSITE" id="PS50994">
    <property type="entry name" value="INTEGRASE"/>
    <property type="match status" value="1"/>
</dbReference>
<dbReference type="InterPro" id="IPR056924">
    <property type="entry name" value="SH3_Tf2-1"/>
</dbReference>
<feature type="compositionally biased region" description="Basic and acidic residues" evidence="13">
    <location>
        <begin position="455"/>
        <end position="469"/>
    </location>
</feature>
<dbReference type="Gene3D" id="3.10.10.10">
    <property type="entry name" value="HIV Type 1 Reverse Transcriptase, subunit A, domain 1"/>
    <property type="match status" value="1"/>
</dbReference>
<keyword evidence="1" id="KW-0645">Protease</keyword>
<dbReference type="GO" id="GO:0004190">
    <property type="term" value="F:aspartic-type endopeptidase activity"/>
    <property type="evidence" value="ECO:0007669"/>
    <property type="project" value="UniProtKB-KW"/>
</dbReference>
<evidence type="ECO:0000313" key="17">
    <source>
        <dbReference type="EMBL" id="GAW05938.1"/>
    </source>
</evidence>
<keyword evidence="5" id="KW-0460">Magnesium</keyword>
<evidence type="ECO:0000256" key="13">
    <source>
        <dbReference type="SAM" id="MobiDB-lite"/>
    </source>
</evidence>
<dbReference type="SUPFAM" id="SSF53098">
    <property type="entry name" value="Ribonuclease H-like"/>
    <property type="match status" value="1"/>
</dbReference>
<keyword evidence="11" id="KW-0233">DNA recombination</keyword>
<dbReference type="InterPro" id="IPR050951">
    <property type="entry name" value="Retrovirus_Pol_polyprotein"/>
</dbReference>
<keyword evidence="10" id="KW-0238">DNA-binding</keyword>
<dbReference type="InterPro" id="IPR043128">
    <property type="entry name" value="Rev_trsase/Diguanyl_cyclase"/>
</dbReference>
<dbReference type="FunFam" id="3.30.70.270:FF:000020">
    <property type="entry name" value="Transposon Tf2-6 polyprotein-like Protein"/>
    <property type="match status" value="1"/>
</dbReference>
<dbReference type="Gene3D" id="1.10.340.70">
    <property type="match status" value="1"/>
</dbReference>
<dbReference type="CDD" id="cd00024">
    <property type="entry name" value="CD_CSD"/>
    <property type="match status" value="1"/>
</dbReference>
<dbReference type="PANTHER" id="PTHR37984">
    <property type="entry name" value="PROTEIN CBG26694"/>
    <property type="match status" value="1"/>
</dbReference>
<dbReference type="InterPro" id="IPR000953">
    <property type="entry name" value="Chromo/chromo_shadow_dom"/>
</dbReference>
<feature type="domain" description="Reverse transcriptase" evidence="15">
    <location>
        <begin position="64"/>
        <end position="243"/>
    </location>
</feature>
<sequence length="999" mass="116594">MVPSEYHEFLDRFDKRESDRLPAHTPHDLAIELEDGAALPKSGKLYQMSPAELKALKEFLDENLDKGYIRPSHAPLGAPVFFVKKKDGGLRLCVDFRALNAITKKDSYPIPLTADLIDRLKAANLFTTLDMRWGYHNVRIREGDEWKTSFRTRYGQFEFLVMPFGLSNAPAAFQRMVNELFHDLVDVSVIIYLDDIIIFSEDTSKHEEHVREVLRRLREADLFLKPEKCKFHAKEVDYLGLKISPGCVGMDPVKVAGITSWPRPTCRRHVNQFLGFCNFYRRFIDNYAHISRPLERLKAKDQLFVWGDREEEAFITLKQAFTTAPVLMMPDTSAPFVVETDAPNFAMGAVLLQQALDGELHPVAYYSKAMSPAERNYDIYDKELLSVIRALEEWRPYLEGSPHKIRVLSDHRNLEYFMSARDLNRRQARWSIFLNRFDFIIEHRPGRLSNGPDGLSRRPDHEEGKEHDNKNQVLLDNKRVWRCCRVMLQPYQFVVKVGEIAEVEDDSKILERIRVASPKDTKLEAVFNKEHADGLIQRRLKEWEVIDRVVYFRGLVSVPNDPDIKHQILELYHDSIPAGHPGEAATLAAVMRNYRWPRMAEYVKQYVSGCETCQLNKPRRQRPFGKLQTTEIPEGPWQFITVDFIGPLPESNGYDFIMVVVDRFLKRAHFLPCNSTITAEGAADLFMERIWCLHGTPRKVLSDRGPQFISKFLARIYERMGIKRSLSTAYHAQTDGQTERVNQDLEVYLRIFVNYYQDDWSRWLPFAEFAQSNCHHTAIGTTPFFAEYGYHPTFSIDPVSNQRVPKADNHLDQIHQVQRNIQSMLEIAAERMKRFYDEWKEDAPQYQPGDKVFLERTDLHSLRPSHKLDHKRYGPYTIQEKISDSAYKIRIPSHWRVHDVFHVSSMIPVNKDTIIGRIQPPPPPVFLYEDGTEEREVEQILKMRVGSDGVKEYYLKWKDMDEYENEWVSEIDINAPELLAEFEAGEEAKRKRKQRRRKH</sequence>
<dbReference type="PANTHER" id="PTHR37984:SF5">
    <property type="entry name" value="PROTEIN NYNRIN-LIKE"/>
    <property type="match status" value="1"/>
</dbReference>
<dbReference type="InterPro" id="IPR041577">
    <property type="entry name" value="RT_RNaseH_2"/>
</dbReference>
<dbReference type="Gene3D" id="2.40.50.40">
    <property type="match status" value="1"/>
</dbReference>
<dbReference type="FunFam" id="3.10.20.370:FF:000001">
    <property type="entry name" value="Retrovirus-related Pol polyprotein from transposon 17.6-like protein"/>
    <property type="match status" value="1"/>
</dbReference>
<dbReference type="STRING" id="5353.A0A1Q3EFF4"/>
<dbReference type="InterPro" id="IPR012337">
    <property type="entry name" value="RNaseH-like_sf"/>
</dbReference>
<reference evidence="17 18" key="1">
    <citation type="submission" date="2016-08" db="EMBL/GenBank/DDBJ databases">
        <authorList>
            <consortium name="Lentinula edodes genome sequencing consortium"/>
            <person name="Sakamoto Y."/>
            <person name="Nakade K."/>
            <person name="Sato S."/>
            <person name="Yoshida Y."/>
            <person name="Miyazaki K."/>
            <person name="Natsume S."/>
            <person name="Konno N."/>
        </authorList>
    </citation>
    <scope>NUCLEOTIDE SEQUENCE [LARGE SCALE GENOMIC DNA]</scope>
    <source>
        <strain evidence="17 18">NBRC 111202</strain>
    </source>
</reference>
<dbReference type="GO" id="GO:0003677">
    <property type="term" value="F:DNA binding"/>
    <property type="evidence" value="ECO:0007669"/>
    <property type="project" value="UniProtKB-KW"/>
</dbReference>
<dbReference type="SUPFAM" id="SSF54160">
    <property type="entry name" value="Chromo domain-like"/>
    <property type="match status" value="1"/>
</dbReference>
<dbReference type="InterPro" id="IPR036397">
    <property type="entry name" value="RNaseH_sf"/>
</dbReference>
<feature type="domain" description="Integrase catalytic" evidence="16">
    <location>
        <begin position="632"/>
        <end position="791"/>
    </location>
</feature>
<keyword evidence="2" id="KW-0479">Metal-binding</keyword>
<dbReference type="Pfam" id="PF00078">
    <property type="entry name" value="RVT_1"/>
    <property type="match status" value="1"/>
</dbReference>
<dbReference type="InterPro" id="IPR043502">
    <property type="entry name" value="DNA/RNA_pol_sf"/>
</dbReference>
<evidence type="ECO:0000256" key="8">
    <source>
        <dbReference type="ARBA" id="ARBA00022918"/>
    </source>
</evidence>
<evidence type="ECO:0000256" key="12">
    <source>
        <dbReference type="ARBA" id="ARBA00023268"/>
    </source>
</evidence>
<keyword evidence="9" id="KW-0808">Transferase</keyword>
<dbReference type="GO" id="GO:0003887">
    <property type="term" value="F:DNA-directed DNA polymerase activity"/>
    <property type="evidence" value="ECO:0007669"/>
    <property type="project" value="UniProtKB-KW"/>
</dbReference>
<keyword evidence="9" id="KW-0239">DNA-directed DNA polymerase</keyword>
<keyword evidence="6" id="KW-0694">RNA-binding</keyword>
<evidence type="ECO:0000313" key="18">
    <source>
        <dbReference type="Proteomes" id="UP000188533"/>
    </source>
</evidence>
<evidence type="ECO:0000256" key="6">
    <source>
        <dbReference type="ARBA" id="ARBA00022884"/>
    </source>
</evidence>
<feature type="domain" description="Chromo" evidence="14">
    <location>
        <begin position="935"/>
        <end position="994"/>
    </location>
</feature>
<keyword evidence="8" id="KW-0695">RNA-directed DNA polymerase</keyword>
<dbReference type="GO" id="GO:0006338">
    <property type="term" value="P:chromatin remodeling"/>
    <property type="evidence" value="ECO:0007669"/>
    <property type="project" value="UniProtKB-ARBA"/>
</dbReference>